<evidence type="ECO:0008006" key="29">
    <source>
        <dbReference type="Google" id="ProtNLM"/>
    </source>
</evidence>
<evidence type="ECO:0000259" key="18">
    <source>
        <dbReference type="Pfam" id="PF08393"/>
    </source>
</evidence>
<evidence type="ECO:0000256" key="15">
    <source>
        <dbReference type="SAM" id="MobiDB-lite"/>
    </source>
</evidence>
<feature type="domain" description="Dynein heavy chain ATP-binding dynein motor region" evidence="21">
    <location>
        <begin position="4188"/>
        <end position="4406"/>
    </location>
</feature>
<feature type="region of interest" description="Disordered" evidence="15">
    <location>
        <begin position="2600"/>
        <end position="2620"/>
    </location>
</feature>
<dbReference type="GO" id="GO:0008569">
    <property type="term" value="F:minus-end-directed microtubule motor activity"/>
    <property type="evidence" value="ECO:0007669"/>
    <property type="project" value="InterPro"/>
</dbReference>
<feature type="region of interest" description="Disordered" evidence="15">
    <location>
        <begin position="1952"/>
        <end position="2006"/>
    </location>
</feature>
<feature type="region of interest" description="Disordered" evidence="15">
    <location>
        <begin position="3863"/>
        <end position="3895"/>
    </location>
</feature>
<dbReference type="Gene3D" id="1.20.920.30">
    <property type="match status" value="1"/>
</dbReference>
<dbReference type="FunFam" id="1.20.140.100:FF:000003">
    <property type="entry name" value="Dynein, axonemal, heavy chain 5"/>
    <property type="match status" value="1"/>
</dbReference>
<dbReference type="Pfam" id="PF12775">
    <property type="entry name" value="AAA_7"/>
    <property type="match status" value="1"/>
</dbReference>
<dbReference type="GO" id="GO:0005874">
    <property type="term" value="C:microtubule"/>
    <property type="evidence" value="ECO:0007669"/>
    <property type="project" value="UniProtKB-KW"/>
</dbReference>
<dbReference type="FunFam" id="1.10.8.720:FF:000015">
    <property type="entry name" value="Dynein heavy chain 5, axonemal"/>
    <property type="match status" value="1"/>
</dbReference>
<dbReference type="InterPro" id="IPR041658">
    <property type="entry name" value="AAA_lid_11"/>
</dbReference>
<feature type="compositionally biased region" description="Polar residues" evidence="15">
    <location>
        <begin position="637"/>
        <end position="652"/>
    </location>
</feature>
<evidence type="ECO:0000256" key="4">
    <source>
        <dbReference type="ARBA" id="ARBA00022701"/>
    </source>
</evidence>
<feature type="region of interest" description="Disordered" evidence="15">
    <location>
        <begin position="633"/>
        <end position="670"/>
    </location>
</feature>
<keyword evidence="13" id="KW-0966">Cell projection</keyword>
<accession>A0AAE1ALB7</accession>
<dbReference type="InterPro" id="IPR043160">
    <property type="entry name" value="Dynein_C_barrel"/>
</dbReference>
<dbReference type="Pfam" id="PF12774">
    <property type="entry name" value="AAA_6"/>
    <property type="match status" value="1"/>
</dbReference>
<keyword evidence="3" id="KW-0963">Cytoplasm</keyword>
<feature type="domain" description="Dynein heavy chain AAA lid" evidence="24">
    <location>
        <begin position="4812"/>
        <end position="4970"/>
    </location>
</feature>
<dbReference type="InterPro" id="IPR042219">
    <property type="entry name" value="AAA_lid_11_sf"/>
</dbReference>
<dbReference type="Pfam" id="PF08393">
    <property type="entry name" value="DHC_N2"/>
    <property type="match status" value="1"/>
</dbReference>
<dbReference type="Pfam" id="PF17857">
    <property type="entry name" value="AAA_lid_1"/>
    <property type="match status" value="1"/>
</dbReference>
<feature type="domain" description="Dynein heavy chain AAA module D4" evidence="20">
    <location>
        <begin position="3347"/>
        <end position="3579"/>
    </location>
</feature>
<dbReference type="Pfam" id="PF08385">
    <property type="entry name" value="DHC_N1"/>
    <property type="match status" value="2"/>
</dbReference>
<name>A0AAE1ALB7_9GAST</name>
<feature type="domain" description="Dynein heavy chain C-terminal" evidence="25">
    <location>
        <begin position="5042"/>
        <end position="5334"/>
    </location>
</feature>
<feature type="compositionally biased region" description="Low complexity" evidence="15">
    <location>
        <begin position="3868"/>
        <end position="3879"/>
    </location>
</feature>
<evidence type="ECO:0000256" key="2">
    <source>
        <dbReference type="ARBA" id="ARBA00008887"/>
    </source>
</evidence>
<evidence type="ECO:0000256" key="13">
    <source>
        <dbReference type="ARBA" id="ARBA00023273"/>
    </source>
</evidence>
<keyword evidence="9 14" id="KW-0175">Coiled coil</keyword>
<dbReference type="InterPro" id="IPR042222">
    <property type="entry name" value="Dynein_2_N"/>
</dbReference>
<evidence type="ECO:0000259" key="22">
    <source>
        <dbReference type="Pfam" id="PF17852"/>
    </source>
</evidence>
<dbReference type="GO" id="GO:0031514">
    <property type="term" value="C:motile cilium"/>
    <property type="evidence" value="ECO:0007669"/>
    <property type="project" value="UniProtKB-ARBA"/>
</dbReference>
<keyword evidence="7" id="KW-0067">ATP-binding</keyword>
<evidence type="ECO:0000256" key="3">
    <source>
        <dbReference type="ARBA" id="ARBA00022490"/>
    </source>
</evidence>
<dbReference type="EMBL" id="JAWDGP010001628">
    <property type="protein sequence ID" value="KAK3789773.1"/>
    <property type="molecule type" value="Genomic_DNA"/>
</dbReference>
<comment type="subcellular location">
    <subcellularLocation>
        <location evidence="1">Cytoplasm</location>
        <location evidence="1">Cytoskeleton</location>
        <location evidence="1">Cilium axoneme</location>
    </subcellularLocation>
</comment>
<dbReference type="GO" id="GO:0045505">
    <property type="term" value="F:dynein intermediate chain binding"/>
    <property type="evidence" value="ECO:0007669"/>
    <property type="project" value="InterPro"/>
</dbReference>
<dbReference type="Gene3D" id="3.40.50.300">
    <property type="entry name" value="P-loop containing nucleotide triphosphate hydrolases"/>
    <property type="match status" value="5"/>
</dbReference>
<evidence type="ECO:0000259" key="16">
    <source>
        <dbReference type="Pfam" id="PF03028"/>
    </source>
</evidence>
<dbReference type="Gene3D" id="3.20.180.20">
    <property type="entry name" value="Dynein heavy chain, N-terminal domain 2"/>
    <property type="match status" value="1"/>
</dbReference>
<feature type="region of interest" description="Disordered" evidence="15">
    <location>
        <begin position="2217"/>
        <end position="2254"/>
    </location>
</feature>
<comment type="caution">
    <text evidence="27">The sequence shown here is derived from an EMBL/GenBank/DDBJ whole genome shotgun (WGS) entry which is preliminary data.</text>
</comment>
<feature type="domain" description="Dynein heavy chain region D6 P-loop" evidence="16">
    <location>
        <begin position="4667"/>
        <end position="4780"/>
    </location>
</feature>
<feature type="compositionally biased region" description="Basic and acidic residues" evidence="15">
    <location>
        <begin position="4025"/>
        <end position="4034"/>
    </location>
</feature>
<evidence type="ECO:0000259" key="19">
    <source>
        <dbReference type="Pfam" id="PF12774"/>
    </source>
</evidence>
<dbReference type="GO" id="GO:0007018">
    <property type="term" value="P:microtubule-based movement"/>
    <property type="evidence" value="ECO:0007669"/>
    <property type="project" value="InterPro"/>
</dbReference>
<dbReference type="InterPro" id="IPR042228">
    <property type="entry name" value="Dynein_linker_3"/>
</dbReference>
<dbReference type="InterPro" id="IPR041228">
    <property type="entry name" value="Dynein_C"/>
</dbReference>
<evidence type="ECO:0000259" key="20">
    <source>
        <dbReference type="Pfam" id="PF12780"/>
    </source>
</evidence>
<feature type="domain" description="Dynein heavy chain AAA 5 extension" evidence="22">
    <location>
        <begin position="2853"/>
        <end position="2966"/>
    </location>
</feature>
<dbReference type="GO" id="GO:0030286">
    <property type="term" value="C:dynein complex"/>
    <property type="evidence" value="ECO:0007669"/>
    <property type="project" value="UniProtKB-KW"/>
</dbReference>
<dbReference type="Proteomes" id="UP001283361">
    <property type="component" value="Unassembled WGS sequence"/>
</dbReference>
<dbReference type="Gene3D" id="1.20.920.20">
    <property type="match status" value="1"/>
</dbReference>
<evidence type="ECO:0000256" key="12">
    <source>
        <dbReference type="ARBA" id="ARBA00023212"/>
    </source>
</evidence>
<dbReference type="Gene3D" id="1.10.8.720">
    <property type="entry name" value="Region D6 of dynein motor"/>
    <property type="match status" value="1"/>
</dbReference>
<dbReference type="Pfam" id="PF18199">
    <property type="entry name" value="Dynein_C"/>
    <property type="match status" value="1"/>
</dbReference>
<keyword evidence="10" id="KW-0969">Cilium</keyword>
<evidence type="ECO:0000259" key="23">
    <source>
        <dbReference type="Pfam" id="PF17857"/>
    </source>
</evidence>
<feature type="compositionally biased region" description="Acidic residues" evidence="15">
    <location>
        <begin position="2236"/>
        <end position="2250"/>
    </location>
</feature>
<dbReference type="Gene3D" id="1.20.58.1120">
    <property type="match status" value="1"/>
</dbReference>
<dbReference type="Gene3D" id="1.10.8.710">
    <property type="match status" value="1"/>
</dbReference>
<feature type="compositionally biased region" description="Basic and acidic residues" evidence="15">
    <location>
        <begin position="2498"/>
        <end position="2514"/>
    </location>
</feature>
<evidence type="ECO:0000313" key="28">
    <source>
        <dbReference type="Proteomes" id="UP001283361"/>
    </source>
</evidence>
<evidence type="ECO:0000259" key="25">
    <source>
        <dbReference type="Pfam" id="PF18199"/>
    </source>
</evidence>
<feature type="coiled-coil region" evidence="14">
    <location>
        <begin position="1421"/>
        <end position="1448"/>
    </location>
</feature>
<dbReference type="Pfam" id="PF12780">
    <property type="entry name" value="AAA_8"/>
    <property type="match status" value="1"/>
</dbReference>
<protein>
    <recommendedName>
        <fullName evidence="29">Dynein heavy chain</fullName>
    </recommendedName>
</protein>
<keyword evidence="5" id="KW-0677">Repeat</keyword>
<evidence type="ECO:0000256" key="5">
    <source>
        <dbReference type="ARBA" id="ARBA00022737"/>
    </source>
</evidence>
<dbReference type="PANTHER" id="PTHR46961:SF15">
    <property type="entry name" value="AAA+ ATPASE DOMAIN-CONTAINING PROTEIN"/>
    <property type="match status" value="1"/>
</dbReference>
<feature type="compositionally biased region" description="Polar residues" evidence="15">
    <location>
        <begin position="1991"/>
        <end position="2005"/>
    </location>
</feature>
<evidence type="ECO:0000256" key="14">
    <source>
        <dbReference type="SAM" id="Coils"/>
    </source>
</evidence>
<keyword evidence="11" id="KW-0505">Motor protein</keyword>
<keyword evidence="12" id="KW-0206">Cytoskeleton</keyword>
<feature type="compositionally biased region" description="Acidic residues" evidence="15">
    <location>
        <begin position="4035"/>
        <end position="4053"/>
    </location>
</feature>
<dbReference type="GO" id="GO:0051959">
    <property type="term" value="F:dynein light intermediate chain binding"/>
    <property type="evidence" value="ECO:0007669"/>
    <property type="project" value="InterPro"/>
</dbReference>
<organism evidence="27 28">
    <name type="scientific">Elysia crispata</name>
    <name type="common">lettuce slug</name>
    <dbReference type="NCBI Taxonomy" id="231223"/>
    <lineage>
        <taxon>Eukaryota</taxon>
        <taxon>Metazoa</taxon>
        <taxon>Spiralia</taxon>
        <taxon>Lophotrochozoa</taxon>
        <taxon>Mollusca</taxon>
        <taxon>Gastropoda</taxon>
        <taxon>Heterobranchia</taxon>
        <taxon>Euthyneura</taxon>
        <taxon>Panpulmonata</taxon>
        <taxon>Sacoglossa</taxon>
        <taxon>Placobranchoidea</taxon>
        <taxon>Plakobranchidae</taxon>
        <taxon>Elysia</taxon>
    </lineage>
</organism>
<dbReference type="Gene3D" id="3.10.490.20">
    <property type="match status" value="1"/>
</dbReference>
<dbReference type="GO" id="GO:0005930">
    <property type="term" value="C:axoneme"/>
    <property type="evidence" value="ECO:0007669"/>
    <property type="project" value="UniProtKB-SubCell"/>
</dbReference>
<evidence type="ECO:0000259" key="21">
    <source>
        <dbReference type="Pfam" id="PF12781"/>
    </source>
</evidence>
<feature type="compositionally biased region" description="Acidic residues" evidence="15">
    <location>
        <begin position="581"/>
        <end position="590"/>
    </location>
</feature>
<evidence type="ECO:0000256" key="11">
    <source>
        <dbReference type="ARBA" id="ARBA00023175"/>
    </source>
</evidence>
<dbReference type="InterPro" id="IPR024317">
    <property type="entry name" value="Dynein_heavy_chain_D4_dom"/>
</dbReference>
<keyword evidence="28" id="KW-1185">Reference proteome</keyword>
<keyword evidence="8" id="KW-0243">Dynein</keyword>
<sequence length="5338" mass="605857">MDERHWWIASKIQESFKLGTYDNPTLLEDFMCEETTLVKVNKFLKAGGPCRLFFYCEKSDATEVTTREIHCTGNLATLKDVDLEKVIILYFLRNRTDKDVDSTRMERDIFCGELKHNTIETLNSLLADIYIPLVRAQKDWGQCNEEGQNSLMHSMDKFVTALNETAASMSTSRQMMLRQPENVILNDFKLQRAAALDPHLINQYEDLVTEWINTIEAILNDTSDERFLDPNAGPLSELERWRRRQRLLTSITEQLKGKECKAVLAVLITAKSRLLKKWKMTDAGITDSLNDTKDKVKYLESLKRPFDQLYQDANPANIINNAIPGLVNSIKQMDSISRYYARTGFLGILLTKITNQLVQACKEYIQQYTQNVMEDKDELWDRVAEEVLMADAITSGDPLFKSFNKQVENKLRTPRSRNKESRESTGSDDNLYIRLKSCLSVQSYFREALRSLRESLGATQTLSHFSSVSSFSTVNHPMKRGSVAPGYRPSQMSPSKRGQDASGHGVPIADEDAILAHFDTFCSRIRQVLEVINTVAQFSKMSKRLVGIPRPRKEDLIVDDTSEMDYRHRKPKDPLMELLEREEDDDEDGDGFGVPPAISVTAPPQTADRPLHAIDEDEEQTAHSESTADNYAVAGGATSSNSNQHPVNSAPNTERGRPEDHDGNDGPRGLTQEELSILRKYYPEDEDVEGPSISAIVEQHMKKMTNAMRENVTTKTMLDVESKDKDRFDSHYSAFQGIVQDLEKFLGAYLHVIFMRKMKTQQGLDVITKFNPIANRSGVRGTVAEKYVEIFGWYESDLDEVQKIYEKHKENPIMVRNAPPVAGAIYWSRQLLKRIEDPMKIFRDNKAVTSLADFGRQVRIYNRLATALVTFESLWFTQWKNNIEQARSGLRATLFVLHPQTGEIIVNADSRVLELIHEAKWMTRLDIQIPDAAMSVMQQESRFKNYKSHLELVLSDFKDVCKSIPAPLSKLFSPHVQHVQQQLQPGLSTLAWNSMNIDAFLHQVHSATEKLKNLSHLVNNVMETKVIGMINTIQNFCLFDPDLAFSRTWPVDDFRQTMMSNIDERSAILQGYVETVLAGLQAVANLLTTKKPDSKQALKEKKLQMLLDDDEHEKEKREMALEESNVIELIGHFKNQVFQAVLSATTTSLARLAEATGCTGEVIRAFTPSSNVETQSDCSSPSPRAAYGNLTGGSLGNSRVNSAQSGGRMSQTSNRPDSTMTNLSQMTWSPGENAVVSTLLQFEVSVKFSVPNIIVEPTLDVVQKAITDMSNAILEANNEISWMSESGDESFYGMISSDGNIQELVSQLTAVIDELGGLVNRHLFHFSYYNFLWRDDMYGNFNEFVMADPGVVAINREVERYLYLEKKVLGIPARLPVGPINLFSDPIKDSLHGFSMAWKTKFASVLHEEAKKKLDSVVTYRTNVQARLEQHVQTLDQLNSALHLLEELRDMENKIDGIYLPLETMYLKLREFELRLPRQEVEEVDSLREKWAELMELAEQVREVLLKERRGAFEQELDKQVKTFVVEVIQFRNAFDAQGPSVPGIQPAEAVARLHDFQHRYTIYDAKRKTLDSVSKLFGIACKPFPELDKTGEELDLLSQLYGLFQKFIRFDNKFRDTLWAEVDLEGSSAEVEGYWDECLALPSKLKDWDAYNDLKTKLQTYLEYFPLLQKLASKGNNRFNISEIRNRHWLQVMQVTHSSFQLEGNVFKLCHLLDIGLISHRSEIEEICKGASRELELEIKMRVTEEEWTEQVLNFEHYKKRGPMFLDKAFTERLLEQLEDAEALLATMLTSRYIGPLRDEAASWAEKLKEVAEVLELWLEVQDLWQFLEAVFSNSLAVRELPQEAKRYSRIDKGWTKMMKRAFDTRNVLQCCYGGEVPKAVVLRHIHEELEICFKSLIGYLDNKRRAFPRFYFLSDPILLALLSRPNDLESVRPHLKSIFSAIADVQLEKAREPEHDDSDHDSDHRGGPYSRSGMRRTPGLAASPHERAQTGSPLSALTRSTTPPKIDKRLHQHYNINPSVLQHAPSMLPSEGLVDDIIVMDATAVHSADGEVLTLLDKVTLAEGVETWLGKLRDSVGETLRCLNQAVIDDCNNGVGLEEWALKYPSQVCRTGMLYHWSSECEAAIAEIKYDRKALQGGLRKYNMACGKLVTVLLRGTWRSSDEPMLPMHKIRLEAMITQSTYLKDILENMCHRKLRETTDFEWRRSVRCYLQPDPSLVAQTPGSGTADRGSSASEDDDDDDDEENEEPVDNKPIPRIWILDSHYEYGKEFYGTDTGVSPTPITEKCFLTMSLALKQMMGSLLIGPPGVGKTETVKGLANILGNFLGLFQVSREHDPTSIGKIAQGMAMDGCWGCFDEAQSLNKKALSVLLDHVQSIFQAMRARQSYMYLVDGTEIPLKRSVGLFMSMDMSTLPSSSLPSDITESFRTMSLVKPDVGMILRAKCCSMGFRAPVVLANRLKLLGELCRDQLPSEIHHHFTPQALIGVLKRASHKRKRDRDDRMDRAAMKDEASRSESQSSEAPTNRTMQPAAANVINKPGQIGVARKPGTPNPLTAQGKQEHAMICETIDEIISPRLTAENHTLFKAILKDCFANLPNPDGGGKSSARGRGLPSAKMRGVPSAKATRNIVDIEPALEGKAMEAGLVAHKPWIAKCQQLYTLSQIYNGVIVAGPPGSGKSTCIQTMVDALCVQSRAASRQSQHSSGKASTAASTESQHKLLRINPMVVDDTALMFGYLGHNNDWVDGVLTHAIRKANRNISTTWMCLDGILNQTWADNFNSILSGDKVLHLKNGDKMFLQDNIMLLFETGDLTQASPSTVSSCGILYIDRDIVGWKPIVRAWLDTRSQLEVHVLQRAFQKTLDPIVNFVLTETKPRMLLCEVGMLKTCLGLLAAMLEDNIEVSGELHIERLYLFCLIWTFGGLLDAGDRKAFSDLLTTLSTALPDDDRDICVFDYYVDESGEWDPWHSRVPEAVYTDNQDILGEVFVDTVDTIRIRILMEFSAASGRNVLLVGPHGSGKTAIINDFVSSQDPQVSICKRLVFSGSSTALQLQQFVDSNIYHRQGFVYGAKDNKKLKVFIDDLNLPACDENGIQRCNELLRQLLDERQLCTVQKPFEWRTVEGMSVISAMALSDYPGVVNKPLNERLLRHFAVFNMPAPQDDSLKNIVHGILEANMTSQDAPGLDLDLHNALVSVSCDMLTSIQSVLRPTPMDGRHHYLFTLKDITKCFQCMRRLADESKADEIMVISFWRHEMNRIVRDRISRTSDLNWFDDKLDALIEGVWKELESPLHDNFVTFPIDARIFQRPVTSTGAKHVKVNLQPVESMGDLHSCLNTHLTRYNEEFGNVRLNIMLSDFVIFHIVRMHRILSFYHGGNMLLVGAVGSHLSTLSRLALHVADIPIHKVDTSKQSNFFDGLRSAIRLSGSEGKVISLLFTARDLEDPSYLDALNSLLISGEYPHLFSNDEMEGLLQAIHPVIKRQYPNQAVDPMKFFVSRVQSNLHILVCLQPSHMLLSNAANNFPGLLIGAQMCWLCDWPQEALLGEATYFIAKNHLTEDFEDLSESITTSLANIHSFVLRDCKQMPWAGDVSADITMTTVKVHEKKKDQLKVQTVSVPNLPYSKVILHERIKLNHTDRSIKAKNEVYIGPTTYRRFMESFRYLYFKKAEERTRSVEQLKKVLATLDKTRVDAKIMKKGIKTITGKYEDAQKKTSDLLRKLTSRATALEKLKAKVGLSKSLDAYLHLNELEVEEEDDDELLKEEDYDEYDVEFDRMREANLKTRQVQAKEELELAQIKLDECRQKLAYAREQVMHWRSKVDRSVIEHVRAFTNPPLLVGQVIEMVMVLIGKRLPSQRIAEVRDGAVGNKEDLSSRMSSSSGSQKLAAKKAKSKEAGDKFDRAQWKSMQQTMTDSIKFVDMLHNVSWEDGLPSDVLAAVESYLACSKDGQLGVTGEGSLLENAQDKHFLAVKQRSPSPGGRAGLTIAGAKYASEASATLVHYTIAIVEYTRLCGPLKAALERLHELEREIEENERLQKQQEEEPEKEAIEEEEEEEDLSEADLPRVQDQVNKLQALFDQAVVEKHCLKMELKSMNERLKAAVEIVDSLKSQEVAWRQDVKDNDCNELLLANCITAAGALTYCGAVNIDTRRRMGEFFMQVCEHHGLPLHKLMLFRNIELIDFLYTPLDMIRLQRLGLPTTRLMLENACFLMQEASRTAWPLVCDPTSRVIEWLQQLYAGKDIVEVKYHEIRSQLENCLSDGSPLLVTDCDLEALMKDKRFTDTIQNCVNFINGKTRFKVIVSDHEVECDPRFRLFLHCTSEPHHVPLQLAAYTAVTYYQQCRQCVEEELLDTFMAQEKSRLDNEQRALRQEKQENLTTLDRLEQQMKDQLSSDVRLMNDLQATKRLAELKKHYDETLESQARVQASEDSILKAREGFRIIAQRAAVCFDTAQYMRDLNTLYQSSFKQFMDMFKAAVAHSERSSIKAVIDRLTYGAFSTTARGLLERDRFIYALFLAMEVEDSQGHVGPGEREFVISPNFSSVVMSAISSNSTPDPQIMQSKKPFDWMTDDQFHNLQVLASHFEWFHDMFDRMPRDGRETQWRNLCESELPENVPLPDKMDDTFKAMQRLCIVRAVRSDRLLHASSCFINNVLGKKYNSDVGLDFPSVLRSSMPCLPIMLLFRTESEQTMRLFQDFANKKQTRQQTVLLTDNTLSDEKAVRKQILRAMTDGTWILLHNAHNCPHLLNSLESILAEGSLQCDSNFRLWVSYHVGATSVPIRLLQNSLRVFVDSPKIMKDSLVRNMSWMEPDVLKQSNRPEWPAMLHNLCYLHAAVHLRARFNTGGWNCPYEFQAVGFRELQEAVSLIVGEFRDPMFVMAADGTMVPRTTSWTGVRYIISEIVYGTYITDPYDQQSLCAMVDYWCSPNAVKKDFEVARLKYRAPAAFFNPNVRLNTLIQALEGVNQHFLEVPEGCHLHPNIETLLGDDQYIFTRLNKIFDSMPTTPTLSHKLFPRPPTPFTGPALASISSQSNNPLVVDQGVFSTASYATYKMRKDLELWEICYTMLLKVPKAYNKDYIVEKVKKVGGFTAFNNFIMKELEIMYRLLNEIKTSLLAIKTASESNILGDQVSQHTLDVADDIYHLRIPEAWCRMSGNSAPPLTYGMGQWLIELQSRCHHFERILSLGREKMPAYWLGAFFNPRGLLALLKQDSIRNYAQDRSGNFELFTFQTEVTSRDKDHLRDPPQEGMFVWGIYVWGCAWEKTTGELQDVPPRTGCAALPVVHVTCWPIPEKPSSQDNTRASETYQCPVYHSRLVRNEVVLEMDVRREGIAASRWALRGLAATIRPY</sequence>
<evidence type="ECO:0000256" key="7">
    <source>
        <dbReference type="ARBA" id="ARBA00022840"/>
    </source>
</evidence>
<evidence type="ECO:0000256" key="1">
    <source>
        <dbReference type="ARBA" id="ARBA00004430"/>
    </source>
</evidence>
<feature type="domain" description="Dynein heavy chain hydrolytic ATP-binding dynein motor region" evidence="19">
    <location>
        <begin position="2268"/>
        <end position="2502"/>
    </location>
</feature>
<reference evidence="27" key="1">
    <citation type="journal article" date="2023" name="G3 (Bethesda)">
        <title>A reference genome for the long-term kleptoplast-retaining sea slug Elysia crispata morphotype clarki.</title>
        <authorList>
            <person name="Eastman K.E."/>
            <person name="Pendleton A.L."/>
            <person name="Shaikh M.A."/>
            <person name="Suttiyut T."/>
            <person name="Ogas R."/>
            <person name="Tomko P."/>
            <person name="Gavelis G."/>
            <person name="Widhalm J.R."/>
            <person name="Wisecaver J.H."/>
        </authorList>
    </citation>
    <scope>NUCLEOTIDE SEQUENCE</scope>
    <source>
        <strain evidence="27">ECLA1</strain>
    </source>
</reference>
<dbReference type="Gene3D" id="1.20.1270.280">
    <property type="match status" value="1"/>
</dbReference>
<evidence type="ECO:0000259" key="24">
    <source>
        <dbReference type="Pfam" id="PF18198"/>
    </source>
</evidence>
<dbReference type="Pfam" id="PF18198">
    <property type="entry name" value="AAA_lid_11"/>
    <property type="match status" value="1"/>
</dbReference>
<dbReference type="InterPro" id="IPR041589">
    <property type="entry name" value="DNAH3_AAA_lid_1"/>
</dbReference>
<dbReference type="InterPro" id="IPR041466">
    <property type="entry name" value="Dynein_AAA5_ext"/>
</dbReference>
<dbReference type="Pfam" id="PF25007">
    <property type="entry name" value="DYH2-5-8_CC"/>
    <property type="match status" value="1"/>
</dbReference>
<evidence type="ECO:0000256" key="8">
    <source>
        <dbReference type="ARBA" id="ARBA00023017"/>
    </source>
</evidence>
<feature type="domain" description="Dynein heavy chain linker" evidence="18">
    <location>
        <begin position="1588"/>
        <end position="1951"/>
    </location>
</feature>
<dbReference type="InterPro" id="IPR035706">
    <property type="entry name" value="AAA_9"/>
</dbReference>
<feature type="region of interest" description="Disordered" evidence="15">
    <location>
        <begin position="581"/>
        <end position="608"/>
    </location>
</feature>
<gene>
    <name evidence="27" type="ORF">RRG08_036066</name>
</gene>
<feature type="domain" description="Dynein heavy chain tail" evidence="17">
    <location>
        <begin position="201"/>
        <end position="439"/>
    </location>
</feature>
<dbReference type="InterPro" id="IPR035699">
    <property type="entry name" value="AAA_6"/>
</dbReference>
<feature type="coiled-coil region" evidence="14">
    <location>
        <begin position="3779"/>
        <end position="3806"/>
    </location>
</feature>
<evidence type="ECO:0000256" key="9">
    <source>
        <dbReference type="ARBA" id="ARBA00023054"/>
    </source>
</evidence>
<dbReference type="Gene3D" id="1.20.140.100">
    <property type="entry name" value="Dynein heavy chain, N-terminal domain 2"/>
    <property type="match status" value="1"/>
</dbReference>
<dbReference type="Gene3D" id="1.10.287.2620">
    <property type="match status" value="1"/>
</dbReference>
<dbReference type="Pfam" id="PF03028">
    <property type="entry name" value="Dynein_heavy"/>
    <property type="match status" value="1"/>
</dbReference>
<feature type="compositionally biased region" description="Basic and acidic residues" evidence="15">
    <location>
        <begin position="654"/>
        <end position="665"/>
    </location>
</feature>
<dbReference type="InterPro" id="IPR004273">
    <property type="entry name" value="Dynein_heavy_D6_P-loop"/>
</dbReference>
<feature type="domain" description="Dynein axonemal heavy chain 2/5/8 coiled-coil" evidence="26">
    <location>
        <begin position="1401"/>
        <end position="1518"/>
    </location>
</feature>
<evidence type="ECO:0000256" key="10">
    <source>
        <dbReference type="ARBA" id="ARBA00023069"/>
    </source>
</evidence>
<dbReference type="InterPro" id="IPR027417">
    <property type="entry name" value="P-loop_NTPase"/>
</dbReference>
<feature type="compositionally biased region" description="Basic and acidic residues" evidence="15">
    <location>
        <begin position="1952"/>
        <end position="1968"/>
    </location>
</feature>
<evidence type="ECO:0000256" key="6">
    <source>
        <dbReference type="ARBA" id="ARBA00022741"/>
    </source>
</evidence>
<dbReference type="InterPro" id="IPR013594">
    <property type="entry name" value="Dynein_heavy_tail"/>
</dbReference>
<feature type="compositionally biased region" description="Polar residues" evidence="15">
    <location>
        <begin position="2220"/>
        <end position="2235"/>
    </location>
</feature>
<feature type="region of interest" description="Disordered" evidence="15">
    <location>
        <begin position="1189"/>
        <end position="1220"/>
    </location>
</feature>
<dbReference type="InterPro" id="IPR056759">
    <property type="entry name" value="DYH2-5-8_CC"/>
</dbReference>
<dbReference type="InterPro" id="IPR026983">
    <property type="entry name" value="DHC"/>
</dbReference>
<dbReference type="InterPro" id="IPR043157">
    <property type="entry name" value="Dynein_AAA1S"/>
</dbReference>
<proteinExistence type="inferred from homology"/>
<dbReference type="Gene3D" id="1.10.472.130">
    <property type="match status" value="1"/>
</dbReference>
<evidence type="ECO:0000259" key="17">
    <source>
        <dbReference type="Pfam" id="PF08385"/>
    </source>
</evidence>
<dbReference type="SUPFAM" id="SSF52540">
    <property type="entry name" value="P-loop containing nucleoside triphosphate hydrolases"/>
    <property type="match status" value="3"/>
</dbReference>
<dbReference type="Pfam" id="PF17852">
    <property type="entry name" value="Dynein_AAA_lid"/>
    <property type="match status" value="1"/>
</dbReference>
<dbReference type="PANTHER" id="PTHR46961">
    <property type="entry name" value="DYNEIN HEAVY CHAIN 1, AXONEMAL-LIKE PROTEIN"/>
    <property type="match status" value="1"/>
</dbReference>
<evidence type="ECO:0000259" key="26">
    <source>
        <dbReference type="Pfam" id="PF25007"/>
    </source>
</evidence>
<dbReference type="GO" id="GO:0005524">
    <property type="term" value="F:ATP binding"/>
    <property type="evidence" value="ECO:0007669"/>
    <property type="project" value="UniProtKB-KW"/>
</dbReference>
<dbReference type="Pfam" id="PF12781">
    <property type="entry name" value="AAA_9"/>
    <property type="match status" value="1"/>
</dbReference>
<comment type="similarity">
    <text evidence="2">Belongs to the dynein heavy chain family.</text>
</comment>
<feature type="domain" description="Dynein heavy chain tail" evidence="17">
    <location>
        <begin position="673"/>
        <end position="1000"/>
    </location>
</feature>
<feature type="region of interest" description="Disordered" evidence="15">
    <location>
        <begin position="4025"/>
        <end position="4056"/>
    </location>
</feature>
<feature type="coiled-coil region" evidence="14">
    <location>
        <begin position="4347"/>
        <end position="4382"/>
    </location>
</feature>
<feature type="compositionally biased region" description="Polar residues" evidence="15">
    <location>
        <begin position="1196"/>
        <end position="1220"/>
    </location>
</feature>
<keyword evidence="6" id="KW-0547">Nucleotide-binding</keyword>
<feature type="domain" description="Dynein heavy chain 3 AAA+ lid" evidence="23">
    <location>
        <begin position="3200"/>
        <end position="3287"/>
    </location>
</feature>
<feature type="region of interest" description="Disordered" evidence="15">
    <location>
        <begin position="2489"/>
        <end position="2530"/>
    </location>
</feature>
<dbReference type="InterPro" id="IPR013602">
    <property type="entry name" value="Dynein_heavy_linker"/>
</dbReference>
<dbReference type="Gene3D" id="1.10.8.1220">
    <property type="match status" value="1"/>
</dbReference>
<feature type="region of interest" description="Disordered" evidence="15">
    <location>
        <begin position="476"/>
        <end position="505"/>
    </location>
</feature>
<keyword evidence="4" id="KW-0493">Microtubule</keyword>
<feature type="compositionally biased region" description="Basic and acidic residues" evidence="15">
    <location>
        <begin position="3886"/>
        <end position="3895"/>
    </location>
</feature>
<evidence type="ECO:0000313" key="27">
    <source>
        <dbReference type="EMBL" id="KAK3789773.1"/>
    </source>
</evidence>